<proteinExistence type="inferred from homology"/>
<dbReference type="GeneID" id="105364801"/>
<evidence type="ECO:0000313" key="5">
    <source>
        <dbReference type="RefSeq" id="XP_011501132.1"/>
    </source>
</evidence>
<dbReference type="GO" id="GO:0005739">
    <property type="term" value="C:mitochondrion"/>
    <property type="evidence" value="ECO:0007669"/>
    <property type="project" value="TreeGrafter"/>
</dbReference>
<protein>
    <recommendedName>
        <fullName evidence="2">Succinate dehydrogenase assembly factor 4, mitochondrial</fullName>
    </recommendedName>
</protein>
<dbReference type="RefSeq" id="XP_011501132.1">
    <property type="nucleotide sequence ID" value="XM_011502830.1"/>
</dbReference>
<dbReference type="KEGG" id="csol:105364801"/>
<dbReference type="Proteomes" id="UP000695007">
    <property type="component" value="Unplaced"/>
</dbReference>
<feature type="region of interest" description="Disordered" evidence="3">
    <location>
        <begin position="58"/>
        <end position="94"/>
    </location>
</feature>
<dbReference type="PANTHER" id="PTHR28524:SF3">
    <property type="entry name" value="SUCCINATE DEHYDROGENASE ASSEMBLY FACTOR 4, MITOCHONDRIAL"/>
    <property type="match status" value="1"/>
</dbReference>
<evidence type="ECO:0000313" key="4">
    <source>
        <dbReference type="Proteomes" id="UP000695007"/>
    </source>
</evidence>
<reference evidence="5" key="1">
    <citation type="submission" date="2025-08" db="UniProtKB">
        <authorList>
            <consortium name="RefSeq"/>
        </authorList>
    </citation>
    <scope>IDENTIFICATION</scope>
</reference>
<dbReference type="GO" id="GO:0034553">
    <property type="term" value="P:mitochondrial respiratory chain complex II assembly"/>
    <property type="evidence" value="ECO:0007669"/>
    <property type="project" value="TreeGrafter"/>
</dbReference>
<dbReference type="Pfam" id="PF07896">
    <property type="entry name" value="DUF1674"/>
    <property type="match status" value="1"/>
</dbReference>
<name>A0AAJ6YN70_9HYME</name>
<evidence type="ECO:0000256" key="3">
    <source>
        <dbReference type="SAM" id="MobiDB-lite"/>
    </source>
</evidence>
<organism evidence="4 5">
    <name type="scientific">Ceratosolen solmsi marchali</name>
    <dbReference type="NCBI Taxonomy" id="326594"/>
    <lineage>
        <taxon>Eukaryota</taxon>
        <taxon>Metazoa</taxon>
        <taxon>Ecdysozoa</taxon>
        <taxon>Arthropoda</taxon>
        <taxon>Hexapoda</taxon>
        <taxon>Insecta</taxon>
        <taxon>Pterygota</taxon>
        <taxon>Neoptera</taxon>
        <taxon>Endopterygota</taxon>
        <taxon>Hymenoptera</taxon>
        <taxon>Apocrita</taxon>
        <taxon>Proctotrupomorpha</taxon>
        <taxon>Chalcidoidea</taxon>
        <taxon>Agaonidae</taxon>
        <taxon>Agaoninae</taxon>
        <taxon>Ceratosolen</taxon>
    </lineage>
</organism>
<keyword evidence="4" id="KW-1185">Reference proteome</keyword>
<dbReference type="AlphaFoldDB" id="A0AAJ6YN70"/>
<evidence type="ECO:0000256" key="2">
    <source>
        <dbReference type="ARBA" id="ARBA00022170"/>
    </source>
</evidence>
<dbReference type="PANTHER" id="PTHR28524">
    <property type="entry name" value="SUCCINATE DEHYDROGENASE ASSEMBLY FACTOR 4, MITOCHONDRIAL"/>
    <property type="match status" value="1"/>
</dbReference>
<evidence type="ECO:0000256" key="1">
    <source>
        <dbReference type="ARBA" id="ARBA00005701"/>
    </source>
</evidence>
<sequence>MLRIIRISSFGKSYNGSIRFYSSIEKNEDKASARLQEFRKKLKEELPFEKLEVYDQGKHPDQEREPLQSFPNNINPVTGEIDGPIGPEPTRYGDWERKGRVTDF</sequence>
<comment type="similarity">
    <text evidence="1">Belongs to the SDHAF4 family.</text>
</comment>
<gene>
    <name evidence="5" type="primary">LOC105364801</name>
</gene>
<dbReference type="InterPro" id="IPR012875">
    <property type="entry name" value="SDHF4"/>
</dbReference>
<accession>A0AAJ6YN70</accession>